<organism evidence="3 4">
    <name type="scientific">Heterostelium pallidum (strain ATCC 26659 / Pp 5 / PN500)</name>
    <name type="common">Cellular slime mold</name>
    <name type="synonym">Polysphondylium pallidum</name>
    <dbReference type="NCBI Taxonomy" id="670386"/>
    <lineage>
        <taxon>Eukaryota</taxon>
        <taxon>Amoebozoa</taxon>
        <taxon>Evosea</taxon>
        <taxon>Eumycetozoa</taxon>
        <taxon>Dictyostelia</taxon>
        <taxon>Acytosteliales</taxon>
        <taxon>Acytosteliaceae</taxon>
        <taxon>Heterostelium</taxon>
    </lineage>
</organism>
<gene>
    <name evidence="3" type="ORF">PPL_01205</name>
</gene>
<protein>
    <submittedName>
        <fullName evidence="3">Uncharacterized protein</fullName>
    </submittedName>
</protein>
<dbReference type="PANTHER" id="PTHR13211:SF0">
    <property type="entry name" value="TELOMERASE CAJAL BODY PROTEIN 1"/>
    <property type="match status" value="1"/>
</dbReference>
<dbReference type="GeneID" id="31356735"/>
<name>D3AYE5_HETP5</name>
<dbReference type="FunCoup" id="D3AYE5">
    <property type="interactions" value="861"/>
</dbReference>
<dbReference type="OMA" id="ICILEGQ"/>
<dbReference type="Proteomes" id="UP000001396">
    <property type="component" value="Unassembled WGS sequence"/>
</dbReference>
<dbReference type="InterPro" id="IPR036322">
    <property type="entry name" value="WD40_repeat_dom_sf"/>
</dbReference>
<dbReference type="SUPFAM" id="SSF50978">
    <property type="entry name" value="WD40 repeat-like"/>
    <property type="match status" value="1"/>
</dbReference>
<keyword evidence="4" id="KW-1185">Reference proteome</keyword>
<proteinExistence type="predicted"/>
<dbReference type="SMART" id="SM00320">
    <property type="entry name" value="WD40"/>
    <property type="match status" value="6"/>
</dbReference>
<evidence type="ECO:0000313" key="4">
    <source>
        <dbReference type="Proteomes" id="UP000001396"/>
    </source>
</evidence>
<evidence type="ECO:0000256" key="1">
    <source>
        <dbReference type="PROSITE-ProRule" id="PRU00221"/>
    </source>
</evidence>
<feature type="compositionally biased region" description="Low complexity" evidence="2">
    <location>
        <begin position="468"/>
        <end position="482"/>
    </location>
</feature>
<dbReference type="InterPro" id="IPR001680">
    <property type="entry name" value="WD40_rpt"/>
</dbReference>
<dbReference type="Pfam" id="PF00400">
    <property type="entry name" value="WD40"/>
    <property type="match status" value="1"/>
</dbReference>
<dbReference type="InParanoid" id="D3AYE5"/>
<dbReference type="InterPro" id="IPR051150">
    <property type="entry name" value="SWT21/TCAB1_mRNA_Telomere"/>
</dbReference>
<sequence length="482" mass="54841">MSNSDNDEVINFNIFRENKVNNFVKGIKWSPDGSCLLSATEDRQLRLYELNTDVQNGKHSLRHVFDVREYDTIYDFCWYPYMNSTLPETCLFASSSRDSAIHLWNAFNGSLLCSYIPWQDVDDIESPISIQFSNDGKKIYGGFKKSIKIFDIERPGSEYDEFPTCIKRGHRQSKKDYFPGLPGIVSCIEFDRSNQSGFYAVATYNGNIGLFDAASDQLVDILPYPRGAPVRGITQLKFSPDGTHLYAGYRRSEYIIGWDLRQTVAVETHQLLRTVDSNQRYQFDIGFGGRYLITGTQDGHLMTYDLHSSPTSSTSSTLVHNQQLSQQQCINSASFHPSLSIIATSFGERQFEFESTNTNSNNNHNNNGNQDNSIYNDISLIPAITLYSNTHCFNFLIQNITSIDNNHSSFYSNNNNSDITMSTDNNSITQLQEQVQIVDQKHVEKVESSSSDNIVIQLDHQQKEQEQEQQQIESINNNNNSC</sequence>
<dbReference type="RefSeq" id="XP_020438078.1">
    <property type="nucleotide sequence ID" value="XM_020572220.1"/>
</dbReference>
<evidence type="ECO:0000256" key="2">
    <source>
        <dbReference type="SAM" id="MobiDB-lite"/>
    </source>
</evidence>
<evidence type="ECO:0000313" key="3">
    <source>
        <dbReference type="EMBL" id="EFA85972.1"/>
    </source>
</evidence>
<dbReference type="PROSITE" id="PS50082">
    <property type="entry name" value="WD_REPEATS_2"/>
    <property type="match status" value="1"/>
</dbReference>
<dbReference type="InterPro" id="IPR015943">
    <property type="entry name" value="WD40/YVTN_repeat-like_dom_sf"/>
</dbReference>
<keyword evidence="1" id="KW-0853">WD repeat</keyword>
<reference evidence="3 4" key="1">
    <citation type="journal article" date="2011" name="Genome Res.">
        <title>Phylogeny-wide analysis of social amoeba genomes highlights ancient origins for complex intercellular communication.</title>
        <authorList>
            <person name="Heidel A.J."/>
            <person name="Lawal H.M."/>
            <person name="Felder M."/>
            <person name="Schilde C."/>
            <person name="Helps N.R."/>
            <person name="Tunggal B."/>
            <person name="Rivero F."/>
            <person name="John U."/>
            <person name="Schleicher M."/>
            <person name="Eichinger L."/>
            <person name="Platzer M."/>
            <person name="Noegel A.A."/>
            <person name="Schaap P."/>
            <person name="Gloeckner G."/>
        </authorList>
    </citation>
    <scope>NUCLEOTIDE SEQUENCE [LARGE SCALE GENOMIC DNA]</scope>
    <source>
        <strain evidence="4">ATCC 26659 / Pp 5 / PN500</strain>
    </source>
</reference>
<dbReference type="Gene3D" id="2.130.10.10">
    <property type="entry name" value="YVTN repeat-like/Quinoprotein amine dehydrogenase"/>
    <property type="match status" value="1"/>
</dbReference>
<dbReference type="EMBL" id="ADBJ01000004">
    <property type="protein sequence ID" value="EFA85972.1"/>
    <property type="molecule type" value="Genomic_DNA"/>
</dbReference>
<accession>D3AYE5</accession>
<dbReference type="PANTHER" id="PTHR13211">
    <property type="entry name" value="TELOMERASE CAJAL BODY PROTEIN 1"/>
    <property type="match status" value="1"/>
</dbReference>
<feature type="region of interest" description="Disordered" evidence="2">
    <location>
        <begin position="462"/>
        <end position="482"/>
    </location>
</feature>
<dbReference type="AlphaFoldDB" id="D3AYE5"/>
<comment type="caution">
    <text evidence="3">The sequence shown here is derived from an EMBL/GenBank/DDBJ whole genome shotgun (WGS) entry which is preliminary data.</text>
</comment>
<dbReference type="STRING" id="670386.D3AYE5"/>
<feature type="repeat" description="WD" evidence="1">
    <location>
        <begin position="24"/>
        <end position="52"/>
    </location>
</feature>